<feature type="compositionally biased region" description="Polar residues" evidence="4">
    <location>
        <begin position="1"/>
        <end position="10"/>
    </location>
</feature>
<dbReference type="AlphaFoldDB" id="A0A256GEA1"/>
<evidence type="ECO:0000313" key="7">
    <source>
        <dbReference type="EMBL" id="OYR25348.1"/>
    </source>
</evidence>
<reference evidence="7 8" key="1">
    <citation type="submission" date="2017-07" db="EMBL/GenBank/DDBJ databases">
        <title>Phylogenetic study on the rhizospheric bacterium Ochrobactrum sp. A44.</title>
        <authorList>
            <person name="Krzyzanowska D.M."/>
            <person name="Ossowicki A."/>
            <person name="Rajewska M."/>
            <person name="Maciag T."/>
            <person name="Kaczynski Z."/>
            <person name="Czerwicka M."/>
            <person name="Jafra S."/>
        </authorList>
    </citation>
    <scope>NUCLEOTIDE SEQUENCE [LARGE SCALE GENOMIC DNA]</scope>
    <source>
        <strain evidence="7 8">CCUG 30717</strain>
    </source>
</reference>
<dbReference type="RefSeq" id="WP_094543784.1">
    <property type="nucleotide sequence ID" value="NZ_JBHEEM010000013.1"/>
</dbReference>
<dbReference type="EMBL" id="NNRM01000022">
    <property type="protein sequence ID" value="OYR25348.1"/>
    <property type="molecule type" value="Genomic_DNA"/>
</dbReference>
<evidence type="ECO:0000256" key="4">
    <source>
        <dbReference type="SAM" id="MobiDB-lite"/>
    </source>
</evidence>
<comment type="similarity">
    <text evidence="1">Belongs to the carbohydrate kinase PfkB family.</text>
</comment>
<evidence type="ECO:0000256" key="2">
    <source>
        <dbReference type="ARBA" id="ARBA00022679"/>
    </source>
</evidence>
<dbReference type="InterPro" id="IPR029056">
    <property type="entry name" value="Ribokinase-like"/>
</dbReference>
<dbReference type="Pfam" id="PF00294">
    <property type="entry name" value="PfkB"/>
    <property type="match status" value="1"/>
</dbReference>
<keyword evidence="2" id="KW-0808">Transferase</keyword>
<organism evidence="7 8">
    <name type="scientific">Brucella pseudogrignonensis</name>
    <dbReference type="NCBI Taxonomy" id="419475"/>
    <lineage>
        <taxon>Bacteria</taxon>
        <taxon>Pseudomonadati</taxon>
        <taxon>Pseudomonadota</taxon>
        <taxon>Alphaproteobacteria</taxon>
        <taxon>Hyphomicrobiales</taxon>
        <taxon>Brucellaceae</taxon>
        <taxon>Brucella/Ochrobactrum group</taxon>
        <taxon>Brucella</taxon>
    </lineage>
</organism>
<dbReference type="InterPro" id="IPR011611">
    <property type="entry name" value="PfkB_dom"/>
</dbReference>
<reference evidence="6 9" key="2">
    <citation type="submission" date="2018-11" db="EMBL/GenBank/DDBJ databases">
        <title>Genome sequencing and analysis.</title>
        <authorList>
            <person name="Huang Y.-T."/>
        </authorList>
    </citation>
    <scope>NUCLEOTIDE SEQUENCE [LARGE SCALE GENOMIC DNA]</scope>
    <source>
        <strain evidence="6 9">SHIN</strain>
    </source>
</reference>
<evidence type="ECO:0000259" key="5">
    <source>
        <dbReference type="Pfam" id="PF00294"/>
    </source>
</evidence>
<evidence type="ECO:0000313" key="9">
    <source>
        <dbReference type="Proteomes" id="UP000526233"/>
    </source>
</evidence>
<protein>
    <submittedName>
        <fullName evidence="7">PfkB carbohydrate kinase family protein</fullName>
    </submittedName>
</protein>
<dbReference type="Gene3D" id="3.40.1190.20">
    <property type="match status" value="1"/>
</dbReference>
<evidence type="ECO:0000256" key="1">
    <source>
        <dbReference type="ARBA" id="ARBA00010688"/>
    </source>
</evidence>
<dbReference type="PANTHER" id="PTHR43085:SF57">
    <property type="entry name" value="CARBOHYDRATE KINASE PFKB DOMAIN-CONTAINING PROTEIN"/>
    <property type="match status" value="1"/>
</dbReference>
<feature type="domain" description="Carbohydrate kinase PfkB" evidence="5">
    <location>
        <begin position="46"/>
        <end position="304"/>
    </location>
</feature>
<dbReference type="InterPro" id="IPR050306">
    <property type="entry name" value="PfkB_Carbo_kinase"/>
</dbReference>
<evidence type="ECO:0000256" key="3">
    <source>
        <dbReference type="ARBA" id="ARBA00022777"/>
    </source>
</evidence>
<keyword evidence="3 7" id="KW-0418">Kinase</keyword>
<dbReference type="GO" id="GO:0016301">
    <property type="term" value="F:kinase activity"/>
    <property type="evidence" value="ECO:0007669"/>
    <property type="project" value="UniProtKB-KW"/>
</dbReference>
<keyword evidence="8" id="KW-1185">Reference proteome</keyword>
<evidence type="ECO:0000313" key="8">
    <source>
        <dbReference type="Proteomes" id="UP000216188"/>
    </source>
</evidence>
<sequence>MLQHSHSTGTGPRLETRFGANPQRRADVVGTGFTVLDRLYQDGQFFDESLGGSCGNILVSLAMLHRAVAPVLRLGLDLAGERLMTEFCEAGAIIEHIHRRPELRSPILAEKLDTASGIHRFSFTCPETDTDLPRYEPIGESELNEALPLLQTCSIFYADRLSDSILGAMRVARAGGAVVFFEPSEIGDKELFQRALRLSTILKYSSDRLDDDLDGISVECIKIVTHGSSGLEVHDGTLRIWCSAIDADDVIDTCGSGDMVSVGVIDWLLTEELTVHELNGRLLVAGVVAGQRLAAANCAYAGARGLFKNRGASHARSLLHTE</sequence>
<feature type="region of interest" description="Disordered" evidence="4">
    <location>
        <begin position="1"/>
        <end position="21"/>
    </location>
</feature>
<proteinExistence type="inferred from homology"/>
<dbReference type="SUPFAM" id="SSF53613">
    <property type="entry name" value="Ribokinase-like"/>
    <property type="match status" value="1"/>
</dbReference>
<gene>
    <name evidence="7" type="ORF">CEV34_3030</name>
    <name evidence="6" type="ORF">EHE22_16270</name>
</gene>
<dbReference type="EMBL" id="PKQI01000003">
    <property type="protein sequence ID" value="NNV21975.1"/>
    <property type="molecule type" value="Genomic_DNA"/>
</dbReference>
<accession>A0A256GEA1</accession>
<evidence type="ECO:0000313" key="6">
    <source>
        <dbReference type="EMBL" id="NNV21975.1"/>
    </source>
</evidence>
<dbReference type="PANTHER" id="PTHR43085">
    <property type="entry name" value="HEXOKINASE FAMILY MEMBER"/>
    <property type="match status" value="1"/>
</dbReference>
<dbReference type="Proteomes" id="UP000526233">
    <property type="component" value="Unassembled WGS sequence"/>
</dbReference>
<dbReference type="Proteomes" id="UP000216188">
    <property type="component" value="Unassembled WGS sequence"/>
</dbReference>
<name>A0A256GEA1_9HYPH</name>
<comment type="caution">
    <text evidence="7">The sequence shown here is derived from an EMBL/GenBank/DDBJ whole genome shotgun (WGS) entry which is preliminary data.</text>
</comment>